<keyword evidence="6 10" id="KW-0804">Transcription</keyword>
<organism evidence="12">
    <name type="scientific">Paenibacillus sp. BIHB 4019</name>
    <dbReference type="NCBI Taxonomy" id="1870819"/>
    <lineage>
        <taxon>Bacteria</taxon>
        <taxon>Bacillati</taxon>
        <taxon>Bacillota</taxon>
        <taxon>Bacilli</taxon>
        <taxon>Bacillales</taxon>
        <taxon>Paenibacillaceae</taxon>
        <taxon>Paenibacillus</taxon>
    </lineage>
</organism>
<evidence type="ECO:0000256" key="2">
    <source>
        <dbReference type="ARBA" id="ARBA00022472"/>
    </source>
</evidence>
<dbReference type="Gene3D" id="3.40.50.2020">
    <property type="match status" value="1"/>
</dbReference>
<feature type="domain" description="Phosphoribosyltransferase" evidence="11">
    <location>
        <begin position="18"/>
        <end position="165"/>
    </location>
</feature>
<dbReference type="PANTHER" id="PTHR11608">
    <property type="entry name" value="BIFUNCTIONAL PROTEIN PYRR"/>
    <property type="match status" value="1"/>
</dbReference>
<evidence type="ECO:0000256" key="5">
    <source>
        <dbReference type="ARBA" id="ARBA00023015"/>
    </source>
</evidence>
<dbReference type="EC" id="2.4.2.9" evidence="10"/>
<keyword evidence="10" id="KW-0694">RNA-binding</keyword>
<dbReference type="NCBIfam" id="NF003549">
    <property type="entry name" value="PRK05205.1-5"/>
    <property type="match status" value="1"/>
</dbReference>
<keyword evidence="3 10" id="KW-0328">Glycosyltransferase</keyword>
<dbReference type="FunFam" id="3.40.50.2020:FF:000020">
    <property type="entry name" value="Bifunctional protein PyrR"/>
    <property type="match status" value="1"/>
</dbReference>
<dbReference type="InterPro" id="IPR050137">
    <property type="entry name" value="PyrR_bifunctional"/>
</dbReference>
<evidence type="ECO:0000313" key="12">
    <source>
        <dbReference type="EMBL" id="ANY69925.1"/>
    </source>
</evidence>
<keyword evidence="2 10" id="KW-0806">Transcription termination</keyword>
<reference evidence="12" key="1">
    <citation type="submission" date="2016-08" db="EMBL/GenBank/DDBJ databases">
        <title>Complete Genome Seqeunce of Paenibacillus sp. BIHB 4019 from tea rhizoplane.</title>
        <authorList>
            <person name="Thakur R."/>
            <person name="Swarnkar M.K."/>
            <person name="Gulati A."/>
        </authorList>
    </citation>
    <scope>NUCLEOTIDE SEQUENCE [LARGE SCALE GENOMIC DNA]</scope>
    <source>
        <strain evidence="12">BIHB4019</strain>
    </source>
</reference>
<comment type="function">
    <text evidence="7 10">Regulates transcriptional attenuation of the pyrimidine nucleotide (pyr) operon by binding in a uridine-dependent manner to specific sites on pyr mRNA. This disrupts an antiterminator hairpin in the RNA and favors formation of a downstream transcription terminator, leading to a reduced expression of downstream genes.</text>
</comment>
<comment type="function">
    <text evidence="8 10">Also displays a weak uracil phosphoribosyltransferase activity which is not physiologically significant.</text>
</comment>
<evidence type="ECO:0000256" key="1">
    <source>
        <dbReference type="ARBA" id="ARBA00005565"/>
    </source>
</evidence>
<evidence type="ECO:0000256" key="10">
    <source>
        <dbReference type="HAMAP-Rule" id="MF_01219"/>
    </source>
</evidence>
<dbReference type="SUPFAM" id="SSF53271">
    <property type="entry name" value="PRTase-like"/>
    <property type="match status" value="1"/>
</dbReference>
<dbReference type="InterPro" id="IPR000836">
    <property type="entry name" value="PRTase_dom"/>
</dbReference>
<comment type="catalytic activity">
    <reaction evidence="10">
        <text>UMP + diphosphate = 5-phospho-alpha-D-ribose 1-diphosphate + uracil</text>
        <dbReference type="Rhea" id="RHEA:13017"/>
        <dbReference type="ChEBI" id="CHEBI:17568"/>
        <dbReference type="ChEBI" id="CHEBI:33019"/>
        <dbReference type="ChEBI" id="CHEBI:57865"/>
        <dbReference type="ChEBI" id="CHEBI:58017"/>
        <dbReference type="EC" id="2.4.2.9"/>
    </reaction>
</comment>
<dbReference type="GO" id="GO:0004845">
    <property type="term" value="F:uracil phosphoribosyltransferase activity"/>
    <property type="evidence" value="ECO:0007669"/>
    <property type="project" value="UniProtKB-UniRule"/>
</dbReference>
<dbReference type="HAMAP" id="MF_01219">
    <property type="entry name" value="PyrR"/>
    <property type="match status" value="1"/>
</dbReference>
<dbReference type="AlphaFoldDB" id="A0A1B2DQF0"/>
<gene>
    <name evidence="10" type="primary">pyrR</name>
    <name evidence="12" type="ORF">BBD42_28060</name>
</gene>
<comment type="subunit">
    <text evidence="9 10">Homodimer and homohexamer; in equilibrium.</text>
</comment>
<keyword evidence="4 10" id="KW-0808">Transferase</keyword>
<dbReference type="PANTHER" id="PTHR11608:SF0">
    <property type="entry name" value="BIFUNCTIONAL PROTEIN PYRR"/>
    <property type="match status" value="1"/>
</dbReference>
<dbReference type="RefSeq" id="WP_056041590.1">
    <property type="nucleotide sequence ID" value="NZ_CP016808.1"/>
</dbReference>
<sequence length="195" mass="21777">MGGNVTVEEEHLVIMDDAAIRRALTRIAHEIVEKNKGIDNCTLVGIRTRGVYLARRIAERIQEIEGKPVLVKELDITRYRDDGKAPGSRTEMEAGIIGEIDVELSVVQDRNIILFDDVLYTGRTIRAAMDAVMDCGRPQSIQLAVLVDRGHRELPIRPDFVGKNVPSSKQEQISVTLTEIDSLDQVKIIHQRGQA</sequence>
<dbReference type="GO" id="GO:0003723">
    <property type="term" value="F:RNA binding"/>
    <property type="evidence" value="ECO:0007669"/>
    <property type="project" value="UniProtKB-UniRule"/>
</dbReference>
<dbReference type="EMBL" id="CP016808">
    <property type="protein sequence ID" value="ANY69925.1"/>
    <property type="molecule type" value="Genomic_DNA"/>
</dbReference>
<evidence type="ECO:0000256" key="3">
    <source>
        <dbReference type="ARBA" id="ARBA00022676"/>
    </source>
</evidence>
<evidence type="ECO:0000256" key="4">
    <source>
        <dbReference type="ARBA" id="ARBA00022679"/>
    </source>
</evidence>
<dbReference type="InterPro" id="IPR029057">
    <property type="entry name" value="PRTase-like"/>
</dbReference>
<dbReference type="NCBIfam" id="NF003548">
    <property type="entry name" value="PRK05205.1-4"/>
    <property type="match status" value="1"/>
</dbReference>
<evidence type="ECO:0000256" key="9">
    <source>
        <dbReference type="ARBA" id="ARBA00063792"/>
    </source>
</evidence>
<protein>
    <recommendedName>
        <fullName evidence="10">Bifunctional protein PyrR</fullName>
    </recommendedName>
    <domain>
        <recommendedName>
            <fullName evidence="10">Pyrimidine operon regulatory protein</fullName>
        </recommendedName>
    </domain>
    <domain>
        <recommendedName>
            <fullName evidence="10">Uracil phosphoribosyltransferase</fullName>
            <shortName evidence="10">UPRTase</shortName>
            <ecNumber evidence="10">2.4.2.9</ecNumber>
        </recommendedName>
    </domain>
</protein>
<evidence type="ECO:0000259" key="11">
    <source>
        <dbReference type="Pfam" id="PF00156"/>
    </source>
</evidence>
<accession>A0A1B2DQF0</accession>
<dbReference type="GO" id="GO:0006353">
    <property type="term" value="P:DNA-templated transcription termination"/>
    <property type="evidence" value="ECO:0007669"/>
    <property type="project" value="UniProtKB-UniRule"/>
</dbReference>
<evidence type="ECO:0000256" key="7">
    <source>
        <dbReference type="ARBA" id="ARBA00053556"/>
    </source>
</evidence>
<dbReference type="InterPro" id="IPR023050">
    <property type="entry name" value="PyrR"/>
</dbReference>
<comment type="similarity">
    <text evidence="1 10">Belongs to the purine/pyrimidine phosphoribosyltransferase family. PyrR subfamily.</text>
</comment>
<feature type="short sequence motif" description="PRPP-binding" evidence="10">
    <location>
        <begin position="112"/>
        <end position="124"/>
    </location>
</feature>
<dbReference type="CDD" id="cd06223">
    <property type="entry name" value="PRTases_typeI"/>
    <property type="match status" value="1"/>
</dbReference>
<dbReference type="Pfam" id="PF00156">
    <property type="entry name" value="Pribosyltran"/>
    <property type="match status" value="1"/>
</dbReference>
<name>A0A1B2DQF0_9BACL</name>
<proteinExistence type="inferred from homology"/>
<evidence type="ECO:0000256" key="8">
    <source>
        <dbReference type="ARBA" id="ARBA00056018"/>
    </source>
</evidence>
<keyword evidence="5 10" id="KW-0805">Transcription regulation</keyword>
<evidence type="ECO:0000256" key="6">
    <source>
        <dbReference type="ARBA" id="ARBA00023163"/>
    </source>
</evidence>